<dbReference type="STRING" id="200378.SAMN05216553_11478"/>
<dbReference type="GO" id="GO:0003677">
    <property type="term" value="F:DNA binding"/>
    <property type="evidence" value="ECO:0007669"/>
    <property type="project" value="InterPro"/>
</dbReference>
<dbReference type="InterPro" id="IPR001387">
    <property type="entry name" value="Cro/C1-type_HTH"/>
</dbReference>
<dbReference type="RefSeq" id="WP_176946976.1">
    <property type="nucleotide sequence ID" value="NZ_FNCC01000014.1"/>
</dbReference>
<dbReference type="SMART" id="SM00530">
    <property type="entry name" value="HTH_XRE"/>
    <property type="match status" value="1"/>
</dbReference>
<feature type="domain" description="HTH cro/C1-type" evidence="1">
    <location>
        <begin position="15"/>
        <end position="68"/>
    </location>
</feature>
<evidence type="ECO:0000259" key="1">
    <source>
        <dbReference type="PROSITE" id="PS50943"/>
    </source>
</evidence>
<proteinExistence type="predicted"/>
<dbReference type="EMBL" id="FNCC01000014">
    <property type="protein sequence ID" value="SDG98501.1"/>
    <property type="molecule type" value="Genomic_DNA"/>
</dbReference>
<keyword evidence="3" id="KW-1185">Reference proteome</keyword>
<dbReference type="CDD" id="cd00093">
    <property type="entry name" value="HTH_XRE"/>
    <property type="match status" value="1"/>
</dbReference>
<dbReference type="Pfam" id="PF19054">
    <property type="entry name" value="DUF5753"/>
    <property type="match status" value="1"/>
</dbReference>
<dbReference type="SUPFAM" id="SSF47413">
    <property type="entry name" value="lambda repressor-like DNA-binding domains"/>
    <property type="match status" value="1"/>
</dbReference>
<dbReference type="InterPro" id="IPR010982">
    <property type="entry name" value="Lambda_DNA-bd_dom_sf"/>
</dbReference>
<reference evidence="3" key="1">
    <citation type="submission" date="2016-10" db="EMBL/GenBank/DDBJ databases">
        <authorList>
            <person name="Varghese N."/>
            <person name="Submissions S."/>
        </authorList>
    </citation>
    <scope>NUCLEOTIDE SEQUENCE [LARGE SCALE GENOMIC DNA]</scope>
    <source>
        <strain evidence="3">CGMCC 4.3506</strain>
    </source>
</reference>
<accession>A0A1G7YPX7</accession>
<evidence type="ECO:0000313" key="3">
    <source>
        <dbReference type="Proteomes" id="UP000199623"/>
    </source>
</evidence>
<dbReference type="Pfam" id="PF13560">
    <property type="entry name" value="HTH_31"/>
    <property type="match status" value="1"/>
</dbReference>
<dbReference type="Proteomes" id="UP000199623">
    <property type="component" value="Unassembled WGS sequence"/>
</dbReference>
<name>A0A1G7YPX7_9PSEU</name>
<sequence length="270" mass="31225">MSEPTFRQRRLGRVLQELREKAGLSQRDIAERLRYNIAKVSRIENGQVPDHSALETMLDVYGVIADDVEPYLEMWNLAVEKAWWHQFRLEDQGYISLEHDATMIMTFEASYVPVLLQTKKYMRAVFAGSRTRRSTKWIENQVEIRSRRQQRLHGDDPLCYHAIIAESALRHADREQLLHINKMAELPNVTVQVIPDSAGLHDGHNGSFTLLDFPYPSDPRVLYVEHTEGSIHIEDLARVRSATLTFKHLSKLASTPEESVVWIERLAAER</sequence>
<protein>
    <submittedName>
        <fullName evidence="2">Helix-turn-helix domain-containing protein</fullName>
    </submittedName>
</protein>
<gene>
    <name evidence="2" type="ORF">SAMN05216553_11478</name>
</gene>
<dbReference type="PROSITE" id="PS50943">
    <property type="entry name" value="HTH_CROC1"/>
    <property type="match status" value="1"/>
</dbReference>
<dbReference type="InterPro" id="IPR043917">
    <property type="entry name" value="DUF5753"/>
</dbReference>
<evidence type="ECO:0000313" key="2">
    <source>
        <dbReference type="EMBL" id="SDG98501.1"/>
    </source>
</evidence>
<dbReference type="AlphaFoldDB" id="A0A1G7YPX7"/>
<dbReference type="Gene3D" id="1.10.260.40">
    <property type="entry name" value="lambda repressor-like DNA-binding domains"/>
    <property type="match status" value="1"/>
</dbReference>
<organism evidence="2 3">
    <name type="scientific">Lentzea fradiae</name>
    <dbReference type="NCBI Taxonomy" id="200378"/>
    <lineage>
        <taxon>Bacteria</taxon>
        <taxon>Bacillati</taxon>
        <taxon>Actinomycetota</taxon>
        <taxon>Actinomycetes</taxon>
        <taxon>Pseudonocardiales</taxon>
        <taxon>Pseudonocardiaceae</taxon>
        <taxon>Lentzea</taxon>
    </lineage>
</organism>